<dbReference type="Proteomes" id="UP000319349">
    <property type="component" value="Chromosome"/>
</dbReference>
<evidence type="ECO:0000313" key="2">
    <source>
        <dbReference type="EMBL" id="QDI03447.1"/>
    </source>
</evidence>
<evidence type="ECO:0000256" key="1">
    <source>
        <dbReference type="SAM" id="Phobius"/>
    </source>
</evidence>
<dbReference type="EMBL" id="CP038228">
    <property type="protein sequence ID" value="QDI03447.1"/>
    <property type="molecule type" value="Genomic_DNA"/>
</dbReference>
<keyword evidence="1" id="KW-1133">Transmembrane helix</keyword>
<name>A0A514EBN9_9XANT</name>
<sequence>MNKNTRETALIRAKAVARSFRNRAVGMVGAFGLVPAFAMAQDAAAFDPSTITTKIATYAGYALIIILAFAAAVWGLRAAGIIKKG</sequence>
<dbReference type="RefSeq" id="WP_142742109.1">
    <property type="nucleotide sequence ID" value="NZ_CP038228.1"/>
</dbReference>
<keyword evidence="1" id="KW-0812">Transmembrane</keyword>
<organism evidence="2 3">
    <name type="scientific">Xanthomonas cerealis pv. cerealis</name>
    <dbReference type="NCBI Taxonomy" id="152263"/>
    <lineage>
        <taxon>Bacteria</taxon>
        <taxon>Pseudomonadati</taxon>
        <taxon>Pseudomonadota</taxon>
        <taxon>Gammaproteobacteria</taxon>
        <taxon>Lysobacterales</taxon>
        <taxon>Lysobacteraceae</taxon>
        <taxon>Xanthomonas</taxon>
        <taxon>Xanthomonas translucens group</taxon>
        <taxon>Xanthomonas cerealis</taxon>
    </lineage>
</organism>
<reference evidence="2 3" key="1">
    <citation type="submission" date="2019-03" db="EMBL/GenBank/DDBJ databases">
        <title>Tal1 in Xanthomonas translucens pv. cerealis Contributes to Virulence in Bacterial Leaf Streak of Wheat.</title>
        <authorList>
            <person name="Shah S.M.A."/>
            <person name="Haq F."/>
            <person name="Ma W."/>
            <person name="Xu X."/>
            <person name="Wang S."/>
            <person name="Xu Z."/>
            <person name="Zou L."/>
            <person name="Zhu B."/>
            <person name="Chen G."/>
        </authorList>
    </citation>
    <scope>NUCLEOTIDE SEQUENCE [LARGE SCALE GENOMIC DNA]</scope>
    <source>
        <strain evidence="2 3">01</strain>
    </source>
</reference>
<evidence type="ECO:0000313" key="3">
    <source>
        <dbReference type="Proteomes" id="UP000319349"/>
    </source>
</evidence>
<dbReference type="AlphaFoldDB" id="A0A514EBN9"/>
<feature type="transmembrane region" description="Helical" evidence="1">
    <location>
        <begin position="56"/>
        <end position="76"/>
    </location>
</feature>
<proteinExistence type="predicted"/>
<accession>A0A514EBN9</accession>
<gene>
    <name evidence="2" type="ORF">E4A48_06845</name>
</gene>
<keyword evidence="1" id="KW-0472">Membrane</keyword>
<keyword evidence="3" id="KW-1185">Reference proteome</keyword>
<protein>
    <submittedName>
        <fullName evidence="2">Uncharacterized protein</fullName>
    </submittedName>
</protein>